<keyword evidence="4" id="KW-1185">Reference proteome</keyword>
<comment type="caution">
    <text evidence="3">The sequence shown here is derived from an EMBL/GenBank/DDBJ whole genome shotgun (WGS) entry which is preliminary data.</text>
</comment>
<dbReference type="Proteomes" id="UP000578077">
    <property type="component" value="Unassembled WGS sequence"/>
</dbReference>
<dbReference type="RefSeq" id="WP_312862746.1">
    <property type="nucleotide sequence ID" value="NZ_BAABKT010000001.1"/>
</dbReference>
<dbReference type="EMBL" id="JACHLY010000001">
    <property type="protein sequence ID" value="MBB5999889.1"/>
    <property type="molecule type" value="Genomic_DNA"/>
</dbReference>
<evidence type="ECO:0008006" key="5">
    <source>
        <dbReference type="Google" id="ProtNLM"/>
    </source>
</evidence>
<feature type="chain" id="PRO_5038734726" description="Lipoprotein" evidence="2">
    <location>
        <begin position="24"/>
        <end position="62"/>
    </location>
</feature>
<accession>A0A841EEY1</accession>
<feature type="region of interest" description="Disordered" evidence="1">
    <location>
        <begin position="33"/>
        <end position="62"/>
    </location>
</feature>
<evidence type="ECO:0000313" key="3">
    <source>
        <dbReference type="EMBL" id="MBB5999889.1"/>
    </source>
</evidence>
<organism evidence="3 4">
    <name type="scientific">Streptomonospora salina</name>
    <dbReference type="NCBI Taxonomy" id="104205"/>
    <lineage>
        <taxon>Bacteria</taxon>
        <taxon>Bacillati</taxon>
        <taxon>Actinomycetota</taxon>
        <taxon>Actinomycetes</taxon>
        <taxon>Streptosporangiales</taxon>
        <taxon>Nocardiopsidaceae</taxon>
        <taxon>Streptomonospora</taxon>
    </lineage>
</organism>
<evidence type="ECO:0000313" key="4">
    <source>
        <dbReference type="Proteomes" id="UP000578077"/>
    </source>
</evidence>
<dbReference type="AlphaFoldDB" id="A0A841EEY1"/>
<name>A0A841EEY1_9ACTN</name>
<evidence type="ECO:0000256" key="2">
    <source>
        <dbReference type="SAM" id="SignalP"/>
    </source>
</evidence>
<keyword evidence="2" id="KW-0732">Signal</keyword>
<proteinExistence type="predicted"/>
<feature type="compositionally biased region" description="Polar residues" evidence="1">
    <location>
        <begin position="33"/>
        <end position="43"/>
    </location>
</feature>
<reference evidence="3 4" key="1">
    <citation type="submission" date="2020-08" db="EMBL/GenBank/DDBJ databases">
        <title>Sequencing the genomes of 1000 actinobacteria strains.</title>
        <authorList>
            <person name="Klenk H.-P."/>
        </authorList>
    </citation>
    <scope>NUCLEOTIDE SEQUENCE [LARGE SCALE GENOMIC DNA]</scope>
    <source>
        <strain evidence="3 4">DSM 44593</strain>
    </source>
</reference>
<evidence type="ECO:0000256" key="1">
    <source>
        <dbReference type="SAM" id="MobiDB-lite"/>
    </source>
</evidence>
<sequence>MIENTVTSCSAAASLIACSSAIAGSTPAITKSSVPMTKAASSRHTSHPLPPEPLLRETMPGT</sequence>
<gene>
    <name evidence="3" type="ORF">HNR25_003640</name>
</gene>
<protein>
    <recommendedName>
        <fullName evidence="5">Lipoprotein</fullName>
    </recommendedName>
</protein>
<feature type="signal peptide" evidence="2">
    <location>
        <begin position="1"/>
        <end position="23"/>
    </location>
</feature>